<organism evidence="1 2">
    <name type="scientific">Colletotrichum truncatum</name>
    <name type="common">Anthracnose fungus</name>
    <name type="synonym">Colletotrichum capsici</name>
    <dbReference type="NCBI Taxonomy" id="5467"/>
    <lineage>
        <taxon>Eukaryota</taxon>
        <taxon>Fungi</taxon>
        <taxon>Dikarya</taxon>
        <taxon>Ascomycota</taxon>
        <taxon>Pezizomycotina</taxon>
        <taxon>Sordariomycetes</taxon>
        <taxon>Hypocreomycetidae</taxon>
        <taxon>Glomerellales</taxon>
        <taxon>Glomerellaceae</taxon>
        <taxon>Colletotrichum</taxon>
        <taxon>Colletotrichum truncatum species complex</taxon>
    </lineage>
</organism>
<evidence type="ECO:0000313" key="2">
    <source>
        <dbReference type="Proteomes" id="UP000805649"/>
    </source>
</evidence>
<sequence>MANSRGPIGVRPPHYLDRVFAEDVRHIGPLSHVQYVGEGAANVVFTTVLRSPGGRPNKRDGTEEDVISRYLLRVPKQPKNPDKPFFSAGVQFCYFREMVRPLFDNQKDLLVDHIMGRVSDDTIANMRNHLKALDVAPPMAPRRPAKFVGDTIYCTDNLVMLVEDMRPRDGQRTIEFKPKWLAQSPSAPGDANTCRCCALASKKYYDANNLESEDGSKVKAKSKVEDKGKAKDESKATADTKPKETKYSPDNYPCPLWLDPQRDTPSGKEAVRRKAIKRLFKNDEHHAHLYSLLKQLPTLSMLKQNQLNKDPYGPLRARIDDANFCMAMTLRDCSLFVRYCEGQDGKVVKESFEAKLADLDWKNAAWKFDDWQDKERALVEEGWYTGRGQMKNCALYR</sequence>
<dbReference type="EMBL" id="VUJX02000009">
    <property type="protein sequence ID" value="KAL0931912.1"/>
    <property type="molecule type" value="Genomic_DNA"/>
</dbReference>
<name>A0ACC3YJ77_COLTU</name>
<keyword evidence="2" id="KW-1185">Reference proteome</keyword>
<protein>
    <submittedName>
        <fullName evidence="1">Inositol-pentakisphosphate 2-kinase</fullName>
    </submittedName>
</protein>
<accession>A0ACC3YJ77</accession>
<evidence type="ECO:0000313" key="1">
    <source>
        <dbReference type="EMBL" id="KAL0931912.1"/>
    </source>
</evidence>
<proteinExistence type="predicted"/>
<reference evidence="1 2" key="1">
    <citation type="journal article" date="2020" name="Phytopathology">
        <title>Genome Sequence Resources of Colletotrichum truncatum, C. plurivorum, C. musicola, and C. sojae: Four Species Pathogenic to Soybean (Glycine max).</title>
        <authorList>
            <person name="Rogerio F."/>
            <person name="Boufleur T.R."/>
            <person name="Ciampi-Guillardi M."/>
            <person name="Sukno S.A."/>
            <person name="Thon M.R."/>
            <person name="Massola Junior N.S."/>
            <person name="Baroncelli R."/>
        </authorList>
    </citation>
    <scope>NUCLEOTIDE SEQUENCE [LARGE SCALE GENOMIC DNA]</scope>
    <source>
        <strain evidence="1 2">CMES1059</strain>
    </source>
</reference>
<comment type="caution">
    <text evidence="1">The sequence shown here is derived from an EMBL/GenBank/DDBJ whole genome shotgun (WGS) entry which is preliminary data.</text>
</comment>
<gene>
    <name evidence="1" type="ORF">CTRU02_212865</name>
</gene>
<dbReference type="Proteomes" id="UP000805649">
    <property type="component" value="Unassembled WGS sequence"/>
</dbReference>